<dbReference type="EMBL" id="JABANM010034081">
    <property type="protein sequence ID" value="KAF4700214.1"/>
    <property type="molecule type" value="Genomic_DNA"/>
</dbReference>
<evidence type="ECO:0000313" key="1">
    <source>
        <dbReference type="EMBL" id="KAF4700214.1"/>
    </source>
</evidence>
<reference evidence="1 2" key="1">
    <citation type="submission" date="2020-04" db="EMBL/GenBank/DDBJ databases">
        <title>Perkinsus olseni comparative genomics.</title>
        <authorList>
            <person name="Bogema D.R."/>
        </authorList>
    </citation>
    <scope>NUCLEOTIDE SEQUENCE [LARGE SCALE GENOMIC DNA]</scope>
    <source>
        <strain evidence="1">ATCC PRA-205</strain>
    </source>
</reference>
<organism evidence="1 2">
    <name type="scientific">Perkinsus olseni</name>
    <name type="common">Perkinsus atlanticus</name>
    <dbReference type="NCBI Taxonomy" id="32597"/>
    <lineage>
        <taxon>Eukaryota</taxon>
        <taxon>Sar</taxon>
        <taxon>Alveolata</taxon>
        <taxon>Perkinsozoa</taxon>
        <taxon>Perkinsea</taxon>
        <taxon>Perkinsida</taxon>
        <taxon>Perkinsidae</taxon>
        <taxon>Perkinsus</taxon>
    </lineage>
</organism>
<protein>
    <submittedName>
        <fullName evidence="1">Uncharacterized protein</fullName>
    </submittedName>
</protein>
<dbReference type="Proteomes" id="UP000574390">
    <property type="component" value="Unassembled WGS sequence"/>
</dbReference>
<sequence length="110" mass="12622">LAETMAHRSILLRRALRSTRLRRDSYVPRPKGIQTSVPEPHLADSPLISVPSGSWISLRETSYRREERREFSWGYILDMPSRRGHYLFGPHLVGANIELSVISMVHLTAD</sequence>
<proteinExistence type="predicted"/>
<feature type="non-terminal residue" evidence="1">
    <location>
        <position position="110"/>
    </location>
</feature>
<feature type="non-terminal residue" evidence="1">
    <location>
        <position position="1"/>
    </location>
</feature>
<gene>
    <name evidence="1" type="ORF">FOZ62_020356</name>
</gene>
<evidence type="ECO:0000313" key="2">
    <source>
        <dbReference type="Proteomes" id="UP000574390"/>
    </source>
</evidence>
<accession>A0A7J6PVL8</accession>
<comment type="caution">
    <text evidence="1">The sequence shown here is derived from an EMBL/GenBank/DDBJ whole genome shotgun (WGS) entry which is preliminary data.</text>
</comment>
<dbReference type="AlphaFoldDB" id="A0A7J6PVL8"/>
<name>A0A7J6PVL8_PEROL</name>